<protein>
    <submittedName>
        <fullName evidence="1">Uncharacterized protein</fullName>
    </submittedName>
</protein>
<evidence type="ECO:0000313" key="1">
    <source>
        <dbReference type="EMBL" id="GFY32915.1"/>
    </source>
</evidence>
<comment type="caution">
    <text evidence="1">The sequence shown here is derived from an EMBL/GenBank/DDBJ whole genome shotgun (WGS) entry which is preliminary data.</text>
</comment>
<evidence type="ECO:0000313" key="2">
    <source>
        <dbReference type="Proteomes" id="UP000887159"/>
    </source>
</evidence>
<organism evidence="1 2">
    <name type="scientific">Trichonephila clavipes</name>
    <name type="common">Golden silk orbweaver</name>
    <name type="synonym">Nephila clavipes</name>
    <dbReference type="NCBI Taxonomy" id="2585209"/>
    <lineage>
        <taxon>Eukaryota</taxon>
        <taxon>Metazoa</taxon>
        <taxon>Ecdysozoa</taxon>
        <taxon>Arthropoda</taxon>
        <taxon>Chelicerata</taxon>
        <taxon>Arachnida</taxon>
        <taxon>Araneae</taxon>
        <taxon>Araneomorphae</taxon>
        <taxon>Entelegynae</taxon>
        <taxon>Araneoidea</taxon>
        <taxon>Nephilidae</taxon>
        <taxon>Trichonephila</taxon>
    </lineage>
</organism>
<proteinExistence type="predicted"/>
<dbReference type="AlphaFoldDB" id="A0A8X6WDN3"/>
<accession>A0A8X6WDN3</accession>
<reference evidence="1" key="1">
    <citation type="submission" date="2020-08" db="EMBL/GenBank/DDBJ databases">
        <title>Multicomponent nature underlies the extraordinary mechanical properties of spider dragline silk.</title>
        <authorList>
            <person name="Kono N."/>
            <person name="Nakamura H."/>
            <person name="Mori M."/>
            <person name="Yoshida Y."/>
            <person name="Ohtoshi R."/>
            <person name="Malay A.D."/>
            <person name="Moran D.A.P."/>
            <person name="Tomita M."/>
            <person name="Numata K."/>
            <person name="Arakawa K."/>
        </authorList>
    </citation>
    <scope>NUCLEOTIDE SEQUENCE</scope>
</reference>
<gene>
    <name evidence="1" type="ORF">TNCV_4025391</name>
</gene>
<name>A0A8X6WDN3_TRICX</name>
<keyword evidence="2" id="KW-1185">Reference proteome</keyword>
<sequence>MQEVKLKETIPLPVFVCSGKIATDLPQMRLKEILFYHRHYSKSIDEITALENRNVQQNCRLTLRPKFYGPYRIKTVKPHDRYEVEKVGHHEGPHLTSTAVNFMKKWSTVAA</sequence>
<dbReference type="EMBL" id="BMAU01021405">
    <property type="protein sequence ID" value="GFY32915.1"/>
    <property type="molecule type" value="Genomic_DNA"/>
</dbReference>
<dbReference type="Proteomes" id="UP000887159">
    <property type="component" value="Unassembled WGS sequence"/>
</dbReference>